<dbReference type="RefSeq" id="WP_311161296.1">
    <property type="nucleotide sequence ID" value="NZ_JAVQLW010000002.1"/>
</dbReference>
<reference evidence="4" key="1">
    <citation type="submission" date="2023-07" db="EMBL/GenBank/DDBJ databases">
        <title>Paracoccus sp. MBLB3053 whole genome sequence.</title>
        <authorList>
            <person name="Hwang C.Y."/>
            <person name="Cho E.-S."/>
            <person name="Seo M.-J."/>
        </authorList>
    </citation>
    <scope>NUCLEOTIDE SEQUENCE [LARGE SCALE GENOMIC DNA]</scope>
    <source>
        <strain evidence="4">MBLB3053</strain>
    </source>
</reference>
<sequence>MKRTLTTTALVMLMMGATANAQSDQPAEPGDTEPAATMVTTTHIQIIAPEGFAAEDVVFTSDNLDGATVYDATGEEIGEVHGLVFANEDSSMKMSSDMGKPAGETAADAGMGSDMDSAAAPDMAEQTPATGATSQDGTMSGIGSSSSTTTPTDAMTPPVQTAEGTPTDLGEAEITQAVIDVGGFLGMGEHRVAVPVEELVTYRKDQELRIYLPWTREQVMELPEFDAEEPT</sequence>
<feature type="chain" id="PRO_5046982972" evidence="2">
    <location>
        <begin position="22"/>
        <end position="231"/>
    </location>
</feature>
<evidence type="ECO:0000256" key="2">
    <source>
        <dbReference type="SAM" id="SignalP"/>
    </source>
</evidence>
<feature type="region of interest" description="Disordered" evidence="1">
    <location>
        <begin position="92"/>
        <end position="167"/>
    </location>
</feature>
<feature type="compositionally biased region" description="Low complexity" evidence="1">
    <location>
        <begin position="113"/>
        <end position="124"/>
    </location>
</feature>
<keyword evidence="4" id="KW-1185">Reference proteome</keyword>
<feature type="compositionally biased region" description="Polar residues" evidence="1">
    <location>
        <begin position="127"/>
        <end position="136"/>
    </location>
</feature>
<comment type="caution">
    <text evidence="3">The sequence shown here is derived from an EMBL/GenBank/DDBJ whole genome shotgun (WGS) entry which is preliminary data.</text>
</comment>
<accession>A0ABU2HWC7</accession>
<keyword evidence="2" id="KW-0732">Signal</keyword>
<dbReference type="EMBL" id="JAVQLW010000002">
    <property type="protein sequence ID" value="MDS9468860.1"/>
    <property type="molecule type" value="Genomic_DNA"/>
</dbReference>
<name>A0ABU2HWC7_9RHOB</name>
<feature type="signal peptide" evidence="2">
    <location>
        <begin position="1"/>
        <end position="21"/>
    </location>
</feature>
<evidence type="ECO:0000256" key="1">
    <source>
        <dbReference type="SAM" id="MobiDB-lite"/>
    </source>
</evidence>
<dbReference type="Proteomes" id="UP001269144">
    <property type="component" value="Unassembled WGS sequence"/>
</dbReference>
<evidence type="ECO:0000313" key="4">
    <source>
        <dbReference type="Proteomes" id="UP001269144"/>
    </source>
</evidence>
<protein>
    <submittedName>
        <fullName evidence="3">Photosystem reaction center protein H</fullName>
    </submittedName>
</protein>
<evidence type="ECO:0000313" key="3">
    <source>
        <dbReference type="EMBL" id="MDS9468860.1"/>
    </source>
</evidence>
<organism evidence="3 4">
    <name type="scientific">Paracoccus aurantius</name>
    <dbReference type="NCBI Taxonomy" id="3073814"/>
    <lineage>
        <taxon>Bacteria</taxon>
        <taxon>Pseudomonadati</taxon>
        <taxon>Pseudomonadota</taxon>
        <taxon>Alphaproteobacteria</taxon>
        <taxon>Rhodobacterales</taxon>
        <taxon>Paracoccaceae</taxon>
        <taxon>Paracoccus</taxon>
    </lineage>
</organism>
<gene>
    <name evidence="3" type="ORF">RGQ15_14940</name>
</gene>
<proteinExistence type="predicted"/>
<dbReference type="InterPro" id="IPR011033">
    <property type="entry name" value="PRC_barrel-like_sf"/>
</dbReference>
<feature type="compositionally biased region" description="Low complexity" evidence="1">
    <location>
        <begin position="137"/>
        <end position="152"/>
    </location>
</feature>
<dbReference type="Gene3D" id="2.30.30.240">
    <property type="entry name" value="PRC-barrel domain"/>
    <property type="match status" value="1"/>
</dbReference>
<dbReference type="SUPFAM" id="SSF50346">
    <property type="entry name" value="PRC-barrel domain"/>
    <property type="match status" value="1"/>
</dbReference>